<feature type="compositionally biased region" description="Basic residues" evidence="3">
    <location>
        <begin position="1"/>
        <end position="11"/>
    </location>
</feature>
<dbReference type="Proteomes" id="UP001474421">
    <property type="component" value="Unassembled WGS sequence"/>
</dbReference>
<dbReference type="AlphaFoldDB" id="A0AAW1B3P4"/>
<dbReference type="EMBL" id="JAOTOJ010000008">
    <property type="protein sequence ID" value="KAK9396645.1"/>
    <property type="molecule type" value="Genomic_DNA"/>
</dbReference>
<feature type="region of interest" description="Disordered" evidence="3">
    <location>
        <begin position="59"/>
        <end position="80"/>
    </location>
</feature>
<keyword evidence="5" id="KW-1185">Reference proteome</keyword>
<feature type="compositionally biased region" description="Basic and acidic residues" evidence="3">
    <location>
        <begin position="59"/>
        <end position="70"/>
    </location>
</feature>
<feature type="compositionally biased region" description="Basic and acidic residues" evidence="3">
    <location>
        <begin position="12"/>
        <end position="34"/>
    </location>
</feature>
<organism evidence="4 5">
    <name type="scientific">Crotalus adamanteus</name>
    <name type="common">Eastern diamondback rattlesnake</name>
    <dbReference type="NCBI Taxonomy" id="8729"/>
    <lineage>
        <taxon>Eukaryota</taxon>
        <taxon>Metazoa</taxon>
        <taxon>Chordata</taxon>
        <taxon>Craniata</taxon>
        <taxon>Vertebrata</taxon>
        <taxon>Euteleostomi</taxon>
        <taxon>Lepidosauria</taxon>
        <taxon>Squamata</taxon>
        <taxon>Bifurcata</taxon>
        <taxon>Unidentata</taxon>
        <taxon>Episquamata</taxon>
        <taxon>Toxicofera</taxon>
        <taxon>Serpentes</taxon>
        <taxon>Colubroidea</taxon>
        <taxon>Viperidae</taxon>
        <taxon>Crotalinae</taxon>
        <taxon>Crotalus</taxon>
    </lineage>
</organism>
<protein>
    <submittedName>
        <fullName evidence="4">Heparan sulfate glucosamine 3-O-sulfotransferase 6-like</fullName>
    </submittedName>
</protein>
<gene>
    <name evidence="4" type="ORF">NXF25_020006</name>
</gene>
<name>A0AAW1B3P4_CROAD</name>
<accession>A0AAW1B3P4</accession>
<dbReference type="InterPro" id="IPR037359">
    <property type="entry name" value="NST/OST"/>
</dbReference>
<dbReference type="PANTHER" id="PTHR10605">
    <property type="entry name" value="HEPARAN SULFATE SULFOTRANSFERASE"/>
    <property type="match status" value="1"/>
</dbReference>
<evidence type="ECO:0000256" key="1">
    <source>
        <dbReference type="ARBA" id="ARBA00022679"/>
    </source>
</evidence>
<evidence type="ECO:0000256" key="3">
    <source>
        <dbReference type="SAM" id="MobiDB-lite"/>
    </source>
</evidence>
<keyword evidence="1" id="KW-0808">Transferase</keyword>
<comment type="caution">
    <text evidence="4">The sequence shown here is derived from an EMBL/GenBank/DDBJ whole genome shotgun (WGS) entry which is preliminary data.</text>
</comment>
<feature type="active site" description="For sulfotransferase activity" evidence="2">
    <location>
        <position position="123"/>
    </location>
</feature>
<evidence type="ECO:0000313" key="5">
    <source>
        <dbReference type="Proteomes" id="UP001474421"/>
    </source>
</evidence>
<feature type="region of interest" description="Disordered" evidence="3">
    <location>
        <begin position="1"/>
        <end position="40"/>
    </location>
</feature>
<evidence type="ECO:0000256" key="2">
    <source>
        <dbReference type="PIRSR" id="PIRSR637359-1"/>
    </source>
</evidence>
<dbReference type="GO" id="GO:0008467">
    <property type="term" value="F:[heparan sulfate]-glucosamine 3-sulfotransferase activity"/>
    <property type="evidence" value="ECO:0007669"/>
    <property type="project" value="TreeGrafter"/>
</dbReference>
<evidence type="ECO:0000313" key="4">
    <source>
        <dbReference type="EMBL" id="KAK9396645.1"/>
    </source>
</evidence>
<dbReference type="PANTHER" id="PTHR10605:SF72">
    <property type="entry name" value="HEPARAN SULFATE 3-O SULFOTRANSFERASE-B, ISOFORM A"/>
    <property type="match status" value="1"/>
</dbReference>
<proteinExistence type="predicted"/>
<sequence>MWPKWRPHPPKTTREGATQEREDKVGESKKKEPQPEYGCKRKRRGGILQITCCLNAEEDPRADEAREKNADQPALLGPESPKKQLFGCLLSRRRKRAEKFSSLETMSSGSGQKFPQAIIVGVKGGTHTLLEFLHVHSDVRAVGAELHFFNHC</sequence>
<reference evidence="4 5" key="1">
    <citation type="journal article" date="2024" name="Proc. Natl. Acad. Sci. U.S.A.">
        <title>The genetic regulatory architecture and epigenomic basis for age-related changes in rattlesnake venom.</title>
        <authorList>
            <person name="Hogan M.P."/>
            <person name="Holding M.L."/>
            <person name="Nystrom G.S."/>
            <person name="Colston T.J."/>
            <person name="Bartlett D.A."/>
            <person name="Mason A.J."/>
            <person name="Ellsworth S.A."/>
            <person name="Rautsaw R.M."/>
            <person name="Lawrence K.C."/>
            <person name="Strickland J.L."/>
            <person name="He B."/>
            <person name="Fraser P."/>
            <person name="Margres M.J."/>
            <person name="Gilbert D.M."/>
            <person name="Gibbs H.L."/>
            <person name="Parkinson C.L."/>
            <person name="Rokyta D.R."/>
        </authorList>
    </citation>
    <scope>NUCLEOTIDE SEQUENCE [LARGE SCALE GENOMIC DNA]</scope>
    <source>
        <strain evidence="4">DRR0105</strain>
    </source>
</reference>